<dbReference type="InterPro" id="IPR012827">
    <property type="entry name" value="Hemerythrin_metal-bd"/>
</dbReference>
<organism evidence="6 7">
    <name type="scientific">Magnetospirillum moscoviense</name>
    <dbReference type="NCBI Taxonomy" id="1437059"/>
    <lineage>
        <taxon>Bacteria</taxon>
        <taxon>Pseudomonadati</taxon>
        <taxon>Pseudomonadota</taxon>
        <taxon>Alphaproteobacteria</taxon>
        <taxon>Rhodospirillales</taxon>
        <taxon>Rhodospirillaceae</taxon>
        <taxon>Magnetospirillum</taxon>
    </lineage>
</organism>
<evidence type="ECO:0000256" key="4">
    <source>
        <dbReference type="ARBA" id="ARBA00023004"/>
    </source>
</evidence>
<evidence type="ECO:0000313" key="7">
    <source>
        <dbReference type="Proteomes" id="UP000078543"/>
    </source>
</evidence>
<dbReference type="CDD" id="cd00038">
    <property type="entry name" value="CAP_ED"/>
    <property type="match status" value="2"/>
</dbReference>
<evidence type="ECO:0000256" key="1">
    <source>
        <dbReference type="ARBA" id="ARBA00010587"/>
    </source>
</evidence>
<dbReference type="InterPro" id="IPR035938">
    <property type="entry name" value="Hemerythrin-like_sf"/>
</dbReference>
<dbReference type="SUPFAM" id="SSF56281">
    <property type="entry name" value="Metallo-hydrolase/oxidoreductase"/>
    <property type="match status" value="1"/>
</dbReference>
<dbReference type="NCBIfam" id="NF033749">
    <property type="entry name" value="bact_hemeryth"/>
    <property type="match status" value="1"/>
</dbReference>
<proteinExistence type="inferred from homology"/>
<dbReference type="PROSITE" id="PS50042">
    <property type="entry name" value="CNMP_BINDING_3"/>
    <property type="match status" value="2"/>
</dbReference>
<feature type="domain" description="Cyclic nucleotide-binding" evidence="5">
    <location>
        <begin position="512"/>
        <end position="592"/>
    </location>
</feature>
<dbReference type="Pfam" id="PF00027">
    <property type="entry name" value="cNMP_binding"/>
    <property type="match status" value="1"/>
</dbReference>
<dbReference type="NCBIfam" id="TIGR02481">
    <property type="entry name" value="hemeryth_dom"/>
    <property type="match status" value="1"/>
</dbReference>
<protein>
    <submittedName>
        <fullName evidence="6">Cyclic nucleotide-binding protein</fullName>
    </submittedName>
</protein>
<dbReference type="InterPro" id="IPR036866">
    <property type="entry name" value="RibonucZ/Hydroxyglut_hydro"/>
</dbReference>
<feature type="domain" description="Cyclic nucleotide-binding" evidence="5">
    <location>
        <begin position="653"/>
        <end position="703"/>
    </location>
</feature>
<keyword evidence="4" id="KW-0408">Iron</keyword>
<dbReference type="PROSITE" id="PS00550">
    <property type="entry name" value="HEMERYTHRINS"/>
    <property type="match status" value="1"/>
</dbReference>
<comment type="caution">
    <text evidence="6">The sequence shown here is derived from an EMBL/GenBank/DDBJ whole genome shotgun (WGS) entry which is preliminary data.</text>
</comment>
<name>A0A178MW35_9PROT</name>
<dbReference type="Gene3D" id="2.60.120.10">
    <property type="entry name" value="Jelly Rolls"/>
    <property type="match status" value="2"/>
</dbReference>
<keyword evidence="2" id="KW-0561">Oxygen transport</keyword>
<keyword evidence="7" id="KW-1185">Reference proteome</keyword>
<dbReference type="Gene3D" id="1.20.120.50">
    <property type="entry name" value="Hemerythrin-like"/>
    <property type="match status" value="1"/>
</dbReference>
<dbReference type="PANTHER" id="PTHR37164:SF1">
    <property type="entry name" value="BACTERIOHEMERYTHRIN"/>
    <property type="match status" value="1"/>
</dbReference>
<dbReference type="InterPro" id="IPR018490">
    <property type="entry name" value="cNMP-bd_dom_sf"/>
</dbReference>
<evidence type="ECO:0000256" key="2">
    <source>
        <dbReference type="ARBA" id="ARBA00022621"/>
    </source>
</evidence>
<comment type="similarity">
    <text evidence="1">Belongs to the hemerythrin family.</text>
</comment>
<keyword evidence="2" id="KW-0813">Transport</keyword>
<evidence type="ECO:0000313" key="6">
    <source>
        <dbReference type="EMBL" id="OAN54237.1"/>
    </source>
</evidence>
<dbReference type="SUPFAM" id="SSF51206">
    <property type="entry name" value="cAMP-binding domain-like"/>
    <property type="match status" value="2"/>
</dbReference>
<evidence type="ECO:0000256" key="3">
    <source>
        <dbReference type="ARBA" id="ARBA00022723"/>
    </source>
</evidence>
<dbReference type="CDD" id="cd12107">
    <property type="entry name" value="Hemerythrin"/>
    <property type="match status" value="1"/>
</dbReference>
<dbReference type="InterPro" id="IPR014710">
    <property type="entry name" value="RmlC-like_jellyroll"/>
</dbReference>
<dbReference type="AlphaFoldDB" id="A0A178MW35"/>
<dbReference type="InterPro" id="IPR016131">
    <property type="entry name" value="Haemerythrin_Fe_BS"/>
</dbReference>
<dbReference type="InterPro" id="IPR050669">
    <property type="entry name" value="Hemerythrin"/>
</dbReference>
<dbReference type="OrthoDB" id="9800940at2"/>
<dbReference type="InterPro" id="IPR000595">
    <property type="entry name" value="cNMP-bd_dom"/>
</dbReference>
<dbReference type="RefSeq" id="WP_068498431.1">
    <property type="nucleotide sequence ID" value="NZ_LWQU01000119.1"/>
</dbReference>
<accession>A0A178MW35</accession>
<dbReference type="PANTHER" id="PTHR37164">
    <property type="entry name" value="BACTERIOHEMERYTHRIN"/>
    <property type="match status" value="1"/>
</dbReference>
<dbReference type="GO" id="GO:0005344">
    <property type="term" value="F:oxygen carrier activity"/>
    <property type="evidence" value="ECO:0007669"/>
    <property type="project" value="UniProtKB-KW"/>
</dbReference>
<sequence length="870" mass="96708">MASIVTIEIEPGIIWLAVPDADLRILCGCPADSVKHLMRRGLIRPINVGGVMCETGPNAILLSDVMVQNGEVCNLAEFPVLQMFYRQGLLLPGHPNNSGAKPILIGRREQVEAQMQYIYRGNYGLISDLELMEAGVPADQAREMMRLKLKFAFGRIQHPRELLNGLILGDRPMEIKNGVTIRRVTLNVFEVSYGDETATIDLNLAPHRSHDCPYPLGSFQFRRDYFAVVHLGEGDGWDIRRPSMGSVVVFQGRVYLVDAGPNLDHSLTALGIGINEIEGIFHTHGHDDHFAGLTSLMQADHRIKYFAVPMVRHSVAKKLSALLSIEESEFHEYFDVHDLVLGQWNDIDGMDVKPLFSPHPVENTIFQFRAMGAGGLRTYAHYADLVSLSVLKGFVTDDETKPGLSQAAFDQVVANYHEPADIKKVDIGGGLIHGVATDFIADTSGKILLAHTAQALTPEQKRIGSGASFGTVDVLISAHRDFLGRTAFKLLTAYFPQVNPDHIEAILNGPMRMFNPETIIYKSAQPQDCIYLLLTGQVEMLDEDGEARAALSAGALLGEMTGLHGLPAAETCRAVSFVQVLEIPCDVYTTFVLRHQLFSGISTLMEGREFLSRTWLLGGVVSTGTLNALTKSMRRRVYEAGSFIDHNERAVGLIRSGRVSRVLGGEVIETLGEGEFFGEEAAVFDAPGIARLRTEEPTEIHSIPANLLGAIPNVRWKLFETFERRNRQESSVSQAGRTVLAWNDEYSINIQQIDAQHRRLFATANHLLDAVESERSREEVAAALDFLITYTKYHFAEEEALMQRYGYGDTPEHKQRHVKLTKQVLELEERIAREPVQAVEVLEFLHDWIVTHILIEDRKYAAALNAAGVY</sequence>
<dbReference type="GO" id="GO:0046872">
    <property type="term" value="F:metal ion binding"/>
    <property type="evidence" value="ECO:0007669"/>
    <property type="project" value="UniProtKB-KW"/>
</dbReference>
<dbReference type="InterPro" id="IPR012312">
    <property type="entry name" value="Hemerythrin-like"/>
</dbReference>
<gene>
    <name evidence="6" type="ORF">A6A05_08675</name>
</gene>
<reference evidence="6 7" key="1">
    <citation type="submission" date="2016-04" db="EMBL/GenBank/DDBJ databases">
        <title>Draft genome sequence of freshwater magnetotactic bacteria Magnetospirillum marisnigri SP-1 and Magnetospirillum moscoviense BB-1.</title>
        <authorList>
            <person name="Koziaeva V."/>
            <person name="Dziuba M.V."/>
            <person name="Ivanov T.M."/>
            <person name="Kuznetsov B."/>
            <person name="Grouzdev D.S."/>
        </authorList>
    </citation>
    <scope>NUCLEOTIDE SEQUENCE [LARGE SCALE GENOMIC DNA]</scope>
    <source>
        <strain evidence="6 7">BB-1</strain>
    </source>
</reference>
<dbReference type="STRING" id="1437059.A6A05_08675"/>
<evidence type="ECO:0000259" key="5">
    <source>
        <dbReference type="PROSITE" id="PS50042"/>
    </source>
</evidence>
<dbReference type="Pfam" id="PF23023">
    <property type="entry name" value="Anti-Pycsar_Apyc1"/>
    <property type="match status" value="1"/>
</dbReference>
<dbReference type="EMBL" id="LWQU01000119">
    <property type="protein sequence ID" value="OAN54237.1"/>
    <property type="molecule type" value="Genomic_DNA"/>
</dbReference>
<dbReference type="Gene3D" id="3.60.15.10">
    <property type="entry name" value="Ribonuclease Z/Hydroxyacylglutathione hydrolase-like"/>
    <property type="match status" value="1"/>
</dbReference>
<dbReference type="Proteomes" id="UP000078543">
    <property type="component" value="Unassembled WGS sequence"/>
</dbReference>
<dbReference type="Pfam" id="PF01814">
    <property type="entry name" value="Hemerythrin"/>
    <property type="match status" value="1"/>
</dbReference>
<keyword evidence="3" id="KW-0479">Metal-binding</keyword>
<dbReference type="SUPFAM" id="SSF47188">
    <property type="entry name" value="Hemerythrin-like"/>
    <property type="match status" value="1"/>
</dbReference>